<dbReference type="PROSITE" id="PS50975">
    <property type="entry name" value="ATP_GRASP"/>
    <property type="match status" value="1"/>
</dbReference>
<keyword evidence="2" id="KW-0067">ATP-binding</keyword>
<feature type="domain" description="ATP-grasp" evidence="3">
    <location>
        <begin position="103"/>
        <end position="157"/>
    </location>
</feature>
<dbReference type="Pfam" id="PF18030">
    <property type="entry name" value="Rimk_N"/>
    <property type="match status" value="1"/>
</dbReference>
<dbReference type="InterPro" id="IPR013815">
    <property type="entry name" value="ATP_grasp_subdomain_1"/>
</dbReference>
<dbReference type="GO" id="GO:0005524">
    <property type="term" value="F:ATP binding"/>
    <property type="evidence" value="ECO:0007669"/>
    <property type="project" value="UniProtKB-UniRule"/>
</dbReference>
<evidence type="ECO:0000256" key="2">
    <source>
        <dbReference type="PROSITE-ProRule" id="PRU00409"/>
    </source>
</evidence>
<dbReference type="Gene3D" id="3.30.1490.20">
    <property type="entry name" value="ATP-grasp fold, A domain"/>
    <property type="match status" value="1"/>
</dbReference>
<dbReference type="GO" id="GO:0005737">
    <property type="term" value="C:cytoplasm"/>
    <property type="evidence" value="ECO:0007669"/>
    <property type="project" value="TreeGrafter"/>
</dbReference>
<dbReference type="GO" id="GO:0046872">
    <property type="term" value="F:metal ion binding"/>
    <property type="evidence" value="ECO:0007669"/>
    <property type="project" value="InterPro"/>
</dbReference>
<evidence type="ECO:0000259" key="3">
    <source>
        <dbReference type="PROSITE" id="PS50975"/>
    </source>
</evidence>
<gene>
    <name evidence="4" type="ORF">E6H01_12490</name>
</gene>
<dbReference type="AlphaFoldDB" id="A0A537KRC6"/>
<feature type="non-terminal residue" evidence="4">
    <location>
        <position position="160"/>
    </location>
</feature>
<dbReference type="PANTHER" id="PTHR21621:SF0">
    <property type="entry name" value="BETA-CITRYLGLUTAMATE SYNTHASE B-RELATED"/>
    <property type="match status" value="1"/>
</dbReference>
<organism evidence="4 5">
    <name type="scientific">Candidatus Segetimicrobium genomatis</name>
    <dbReference type="NCBI Taxonomy" id="2569760"/>
    <lineage>
        <taxon>Bacteria</taxon>
        <taxon>Bacillati</taxon>
        <taxon>Candidatus Sysuimicrobiota</taxon>
        <taxon>Candidatus Sysuimicrobiia</taxon>
        <taxon>Candidatus Sysuimicrobiales</taxon>
        <taxon>Candidatus Segetimicrobiaceae</taxon>
        <taxon>Candidatus Segetimicrobium</taxon>
    </lineage>
</organism>
<proteinExistence type="predicted"/>
<dbReference type="Pfam" id="PF08443">
    <property type="entry name" value="RimK"/>
    <property type="match status" value="1"/>
</dbReference>
<name>A0A537KRC6_9BACT</name>
<dbReference type="InterPro" id="IPR013651">
    <property type="entry name" value="ATP-grasp_RimK-type"/>
</dbReference>
<comment type="cofactor">
    <cofactor evidence="1">
        <name>Mg(2+)</name>
        <dbReference type="ChEBI" id="CHEBI:18420"/>
    </cofactor>
</comment>
<dbReference type="GO" id="GO:0018169">
    <property type="term" value="F:ribosomal S6-glutamic acid ligase activity"/>
    <property type="evidence" value="ECO:0007669"/>
    <property type="project" value="TreeGrafter"/>
</dbReference>
<dbReference type="InterPro" id="IPR011761">
    <property type="entry name" value="ATP-grasp"/>
</dbReference>
<evidence type="ECO:0000256" key="1">
    <source>
        <dbReference type="ARBA" id="ARBA00001946"/>
    </source>
</evidence>
<evidence type="ECO:0000313" key="5">
    <source>
        <dbReference type="Proteomes" id="UP000319353"/>
    </source>
</evidence>
<comment type="caution">
    <text evidence="4">The sequence shown here is derived from an EMBL/GenBank/DDBJ whole genome shotgun (WGS) entry which is preliminary data.</text>
</comment>
<dbReference type="GO" id="GO:0009432">
    <property type="term" value="P:SOS response"/>
    <property type="evidence" value="ECO:0007669"/>
    <property type="project" value="TreeGrafter"/>
</dbReference>
<dbReference type="EMBL" id="VBAL01000174">
    <property type="protein sequence ID" value="TMI98309.1"/>
    <property type="molecule type" value="Genomic_DNA"/>
</dbReference>
<dbReference type="Gene3D" id="3.40.50.20">
    <property type="match status" value="1"/>
</dbReference>
<evidence type="ECO:0000313" key="4">
    <source>
        <dbReference type="EMBL" id="TMI98309.1"/>
    </source>
</evidence>
<sequence>MKIGVISKKQAYWSTQAILKSIRKHGHQGTFVKTDEVRLVVAGTDDAIYNGNSLRAYDVLIPRIGRSMTDFGKMLLRQLELMGIRTTLASDGLITARNKFLALQSLRQANIPIPRSILLASRPNFVEAAHLVRYPAILKILSGTQGIGVMRVKSLEETAS</sequence>
<dbReference type="SUPFAM" id="SSF56059">
    <property type="entry name" value="Glutathione synthetase ATP-binding domain-like"/>
    <property type="match status" value="1"/>
</dbReference>
<dbReference type="InterPro" id="IPR041107">
    <property type="entry name" value="Rimk_N"/>
</dbReference>
<protein>
    <recommendedName>
        <fullName evidence="3">ATP-grasp domain-containing protein</fullName>
    </recommendedName>
</protein>
<reference evidence="4 5" key="1">
    <citation type="journal article" date="2019" name="Nat. Microbiol.">
        <title>Mediterranean grassland soil C-N compound turnover is dependent on rainfall and depth, and is mediated by genomically divergent microorganisms.</title>
        <authorList>
            <person name="Diamond S."/>
            <person name="Andeer P.F."/>
            <person name="Li Z."/>
            <person name="Crits-Christoph A."/>
            <person name="Burstein D."/>
            <person name="Anantharaman K."/>
            <person name="Lane K.R."/>
            <person name="Thomas B.C."/>
            <person name="Pan C."/>
            <person name="Northen T.R."/>
            <person name="Banfield J.F."/>
        </authorList>
    </citation>
    <scope>NUCLEOTIDE SEQUENCE [LARGE SCALE GENOMIC DNA]</scope>
    <source>
        <strain evidence="4">NP_4</strain>
    </source>
</reference>
<dbReference type="PANTHER" id="PTHR21621">
    <property type="entry name" value="RIBOSOMAL PROTEIN S6 MODIFICATION PROTEIN"/>
    <property type="match status" value="1"/>
</dbReference>
<accession>A0A537KRC6</accession>
<dbReference type="Proteomes" id="UP000319353">
    <property type="component" value="Unassembled WGS sequence"/>
</dbReference>
<keyword evidence="2" id="KW-0547">Nucleotide-binding</keyword>